<evidence type="ECO:0000256" key="1">
    <source>
        <dbReference type="ARBA" id="ARBA00022714"/>
    </source>
</evidence>
<keyword evidence="2" id="KW-0479">Metal-binding</keyword>
<accession>A0A0L0DLU7</accession>
<dbReference type="InterPro" id="IPR044043">
    <property type="entry name" value="VanA_C_cat"/>
</dbReference>
<organism evidence="7 8">
    <name type="scientific">Thecamonas trahens ATCC 50062</name>
    <dbReference type="NCBI Taxonomy" id="461836"/>
    <lineage>
        <taxon>Eukaryota</taxon>
        <taxon>Apusozoa</taxon>
        <taxon>Apusomonadida</taxon>
        <taxon>Apusomonadidae</taxon>
        <taxon>Thecamonas</taxon>
    </lineage>
</organism>
<feature type="non-terminal residue" evidence="7">
    <location>
        <position position="1"/>
    </location>
</feature>
<dbReference type="Gene3D" id="2.20.25.680">
    <property type="match status" value="2"/>
</dbReference>
<keyword evidence="1" id="KW-0001">2Fe-2S</keyword>
<dbReference type="EMBL" id="GL349472">
    <property type="protein sequence ID" value="KNC52363.1"/>
    <property type="molecule type" value="Genomic_DNA"/>
</dbReference>
<dbReference type="SUPFAM" id="SSF55961">
    <property type="entry name" value="Bet v1-like"/>
    <property type="match status" value="1"/>
</dbReference>
<gene>
    <name evidence="7" type="ORF">AMSG_08335</name>
</gene>
<evidence type="ECO:0000256" key="3">
    <source>
        <dbReference type="ARBA" id="ARBA00023002"/>
    </source>
</evidence>
<sequence length="558" mass="61983">MGMMMMGVMMMGVMMMTMMMTMMVTMTAMMTTMMVTMMTMMTTMMVTMTAMMTTMMTTMMVTMTTMMTTIVMMMMALLSYLALLTPSSSATRYGGPPLVDLEDLSEVDPSAAPGTAGHCGPCPVRQQCLTTGVHVCATGGKGGKGGVPGEDIESPLAESLRFSTPGLPKRAKARLAGPSGNFWYAVEVDANVKNEEVVAAVFWKTSIAIWRDANGKLHAIEDRCAHRQLRLSAGFVEGETLACCYHGWAYDEHGKVVKIAHEIPDAFRKESMPVDPTPGETVDGAPCVSGPNLPKISVRTYPIAVKYGLIFVFPGDPALADSVPLPSIPHLVENPALAHQIVDLSVNAHWTLIVDNNCDFMHAFLHRKYRPFVWPHLKSTARIGDTVRVEYLTDMASSPGAKILGTNTGQDTIVLEYQYPYQRSDLANKYAHICFLLPIDEKRTRTFYIFTWKEMKAGPIDIPNWIRPPIVAGIHKLYLVPVLKQDLYALEEEQACNDLHATKNSVELNPLVSAFQSLTVEKWQEYLDSERARRQSMSRRNWRASFGAGLSDWRWADL</sequence>
<keyword evidence="4" id="KW-0408">Iron</keyword>
<evidence type="ECO:0000256" key="4">
    <source>
        <dbReference type="ARBA" id="ARBA00023004"/>
    </source>
</evidence>
<evidence type="ECO:0000256" key="2">
    <source>
        <dbReference type="ARBA" id="ARBA00022723"/>
    </source>
</evidence>
<dbReference type="Gene3D" id="3.90.380.10">
    <property type="entry name" value="Naphthalene 1,2-dioxygenase Alpha Subunit, Chain A, domain 1"/>
    <property type="match status" value="1"/>
</dbReference>
<dbReference type="InterPro" id="IPR036922">
    <property type="entry name" value="Rieske_2Fe-2S_sf"/>
</dbReference>
<name>A0A0L0DLU7_THETB</name>
<keyword evidence="5" id="KW-0411">Iron-sulfur</keyword>
<protein>
    <submittedName>
        <fullName evidence="7">Rieske domain-containing protein</fullName>
    </submittedName>
</protein>
<dbReference type="SUPFAM" id="SSF50022">
    <property type="entry name" value="ISP domain"/>
    <property type="match status" value="1"/>
</dbReference>
<reference evidence="7 8" key="1">
    <citation type="submission" date="2010-05" db="EMBL/GenBank/DDBJ databases">
        <title>The Genome Sequence of Thecamonas trahens ATCC 50062.</title>
        <authorList>
            <consortium name="The Broad Institute Genome Sequencing Platform"/>
            <person name="Russ C."/>
            <person name="Cuomo C."/>
            <person name="Shea T."/>
            <person name="Young S.K."/>
            <person name="Zeng Q."/>
            <person name="Koehrsen M."/>
            <person name="Haas B."/>
            <person name="Borodovsky M."/>
            <person name="Guigo R."/>
            <person name="Alvarado L."/>
            <person name="Berlin A."/>
            <person name="Bochicchio J."/>
            <person name="Borenstein D."/>
            <person name="Chapman S."/>
            <person name="Chen Z."/>
            <person name="Freedman E."/>
            <person name="Gellesch M."/>
            <person name="Goldberg J."/>
            <person name="Griggs A."/>
            <person name="Gujja S."/>
            <person name="Heilman E."/>
            <person name="Heiman D."/>
            <person name="Hepburn T."/>
            <person name="Howarth C."/>
            <person name="Jen D."/>
            <person name="Larson L."/>
            <person name="Mehta T."/>
            <person name="Park D."/>
            <person name="Pearson M."/>
            <person name="Roberts A."/>
            <person name="Saif S."/>
            <person name="Shenoy N."/>
            <person name="Sisk P."/>
            <person name="Stolte C."/>
            <person name="Sykes S."/>
            <person name="Thomson T."/>
            <person name="Walk T."/>
            <person name="White J."/>
            <person name="Yandava C."/>
            <person name="Burger G."/>
            <person name="Gray M.W."/>
            <person name="Holland P.W.H."/>
            <person name="King N."/>
            <person name="Lang F.B.F."/>
            <person name="Roger A.J."/>
            <person name="Ruiz-Trillo I."/>
            <person name="Lander E."/>
            <person name="Nusbaum C."/>
        </authorList>
    </citation>
    <scope>NUCLEOTIDE SEQUENCE [LARGE SCALE GENOMIC DNA]</scope>
    <source>
        <strain evidence="7 8">ATCC 50062</strain>
    </source>
</reference>
<dbReference type="PANTHER" id="PTHR21266:SF57">
    <property type="entry name" value="3-CHLOROBENZOATE-3,4-DIOXYGENASE"/>
    <property type="match status" value="1"/>
</dbReference>
<dbReference type="Pfam" id="PF19112">
    <property type="entry name" value="VanA_C"/>
    <property type="match status" value="1"/>
</dbReference>
<dbReference type="Pfam" id="PF00355">
    <property type="entry name" value="Rieske"/>
    <property type="match status" value="1"/>
</dbReference>
<dbReference type="GeneID" id="25567051"/>
<dbReference type="Gene3D" id="2.20.25.10">
    <property type="match status" value="1"/>
</dbReference>
<evidence type="ECO:0000313" key="7">
    <source>
        <dbReference type="EMBL" id="KNC52363.1"/>
    </source>
</evidence>
<feature type="domain" description="Rieske" evidence="6">
    <location>
        <begin position="183"/>
        <end position="283"/>
    </location>
</feature>
<dbReference type="OrthoDB" id="426882at2759"/>
<dbReference type="Proteomes" id="UP000054408">
    <property type="component" value="Unassembled WGS sequence"/>
</dbReference>
<keyword evidence="8" id="KW-1185">Reference proteome</keyword>
<evidence type="ECO:0000259" key="6">
    <source>
        <dbReference type="PROSITE" id="PS51296"/>
    </source>
</evidence>
<dbReference type="GO" id="GO:0046872">
    <property type="term" value="F:metal ion binding"/>
    <property type="evidence" value="ECO:0007669"/>
    <property type="project" value="UniProtKB-KW"/>
</dbReference>
<proteinExistence type="predicted"/>
<dbReference type="InterPro" id="IPR017941">
    <property type="entry name" value="Rieske_2Fe-2S"/>
</dbReference>
<dbReference type="GO" id="GO:0016491">
    <property type="term" value="F:oxidoreductase activity"/>
    <property type="evidence" value="ECO:0007669"/>
    <property type="project" value="UniProtKB-KW"/>
</dbReference>
<keyword evidence="3" id="KW-0560">Oxidoreductase</keyword>
<dbReference type="AlphaFoldDB" id="A0A0L0DLU7"/>
<dbReference type="CDD" id="cd03469">
    <property type="entry name" value="Rieske_RO_Alpha_N"/>
    <property type="match status" value="1"/>
</dbReference>
<dbReference type="RefSeq" id="XP_013755411.1">
    <property type="nucleotide sequence ID" value="XM_013899957.1"/>
</dbReference>
<dbReference type="InterPro" id="IPR050584">
    <property type="entry name" value="Cholesterol_7-desaturase"/>
</dbReference>
<dbReference type="PROSITE" id="PS51296">
    <property type="entry name" value="RIESKE"/>
    <property type="match status" value="1"/>
</dbReference>
<dbReference type="PANTHER" id="PTHR21266">
    <property type="entry name" value="IRON-SULFUR DOMAIN CONTAINING PROTEIN"/>
    <property type="match status" value="1"/>
</dbReference>
<evidence type="ECO:0000256" key="5">
    <source>
        <dbReference type="ARBA" id="ARBA00023014"/>
    </source>
</evidence>
<dbReference type="GO" id="GO:0051537">
    <property type="term" value="F:2 iron, 2 sulfur cluster binding"/>
    <property type="evidence" value="ECO:0007669"/>
    <property type="project" value="UniProtKB-KW"/>
</dbReference>
<evidence type="ECO:0000313" key="8">
    <source>
        <dbReference type="Proteomes" id="UP000054408"/>
    </source>
</evidence>